<comment type="caution">
    <text evidence="1">The sequence shown here is derived from an EMBL/GenBank/DDBJ whole genome shotgun (WGS) entry which is preliminary data.</text>
</comment>
<evidence type="ECO:0000313" key="1">
    <source>
        <dbReference type="EMBL" id="MDF3291634.1"/>
    </source>
</evidence>
<proteinExistence type="predicted"/>
<dbReference type="Proteomes" id="UP001216579">
    <property type="component" value="Unassembled WGS sequence"/>
</dbReference>
<name>A0ABT5ZP71_9ACTN</name>
<keyword evidence="2" id="KW-1185">Reference proteome</keyword>
<organism evidence="1 2">
    <name type="scientific">Streptomyces silvisoli</name>
    <dbReference type="NCBI Taxonomy" id="3034235"/>
    <lineage>
        <taxon>Bacteria</taxon>
        <taxon>Bacillati</taxon>
        <taxon>Actinomycetota</taxon>
        <taxon>Actinomycetes</taxon>
        <taxon>Kitasatosporales</taxon>
        <taxon>Streptomycetaceae</taxon>
        <taxon>Streptomyces</taxon>
    </lineage>
</organism>
<evidence type="ECO:0000313" key="2">
    <source>
        <dbReference type="Proteomes" id="UP001216579"/>
    </source>
</evidence>
<reference evidence="1 2" key="1">
    <citation type="submission" date="2023-03" db="EMBL/GenBank/DDBJ databases">
        <title>Draft genome sequence of Streptomyces sp. RB6PN23 isolated from peat swamp forest in Thailand.</title>
        <authorList>
            <person name="Klaysubun C."/>
            <person name="Duangmal K."/>
        </authorList>
    </citation>
    <scope>NUCLEOTIDE SEQUENCE [LARGE SCALE GENOMIC DNA]</scope>
    <source>
        <strain evidence="1 2">RB6PN23</strain>
    </source>
</reference>
<dbReference type="EMBL" id="JARJBC010000013">
    <property type="protein sequence ID" value="MDF3291634.1"/>
    <property type="molecule type" value="Genomic_DNA"/>
</dbReference>
<dbReference type="RefSeq" id="WP_276094813.1">
    <property type="nucleotide sequence ID" value="NZ_JARJBC010000013.1"/>
</dbReference>
<gene>
    <name evidence="1" type="ORF">P3G67_20875</name>
</gene>
<protein>
    <submittedName>
        <fullName evidence="1">Uncharacterized protein</fullName>
    </submittedName>
</protein>
<sequence length="47" mass="4596">MELPLHAFEERGAVGGIGGVDHLEASGGVVVAVGGAQQLDLARAGLA</sequence>
<accession>A0ABT5ZP71</accession>